<evidence type="ECO:0000256" key="12">
    <source>
        <dbReference type="ARBA" id="ARBA00044668"/>
    </source>
</evidence>
<dbReference type="InterPro" id="IPR005829">
    <property type="entry name" value="Sugar_transporter_CS"/>
</dbReference>
<reference evidence="17" key="1">
    <citation type="submission" date="2021-01" db="EMBL/GenBank/DDBJ databases">
        <authorList>
            <person name="Corre E."/>
            <person name="Pelletier E."/>
            <person name="Niang G."/>
            <person name="Scheremetjew M."/>
            <person name="Finn R."/>
            <person name="Kale V."/>
            <person name="Holt S."/>
            <person name="Cochrane G."/>
            <person name="Meng A."/>
            <person name="Brown T."/>
            <person name="Cohen L."/>
        </authorList>
    </citation>
    <scope>NUCLEOTIDE SEQUENCE</scope>
    <source>
        <strain evidence="17">CCMP1510</strain>
    </source>
</reference>
<keyword evidence="6 15" id="KW-1133">Transmembrane helix</keyword>
<evidence type="ECO:0000256" key="10">
    <source>
        <dbReference type="ARBA" id="ARBA00044656"/>
    </source>
</evidence>
<dbReference type="SUPFAM" id="SSF103473">
    <property type="entry name" value="MFS general substrate transporter"/>
    <property type="match status" value="1"/>
</dbReference>
<dbReference type="Gene3D" id="1.20.1250.20">
    <property type="entry name" value="MFS general substrate transporter like domains"/>
    <property type="match status" value="1"/>
</dbReference>
<dbReference type="InterPro" id="IPR020846">
    <property type="entry name" value="MFS_dom"/>
</dbReference>
<comment type="catalytic activity">
    <reaction evidence="8">
        <text>D-galactose(in) = D-galactose(out)</text>
        <dbReference type="Rhea" id="RHEA:34915"/>
        <dbReference type="ChEBI" id="CHEBI:4139"/>
    </reaction>
    <physiologicalReaction direction="right-to-left" evidence="8">
        <dbReference type="Rhea" id="RHEA:34917"/>
    </physiologicalReaction>
</comment>
<comment type="catalytic activity">
    <reaction evidence="13">
        <text>D-fructose(out) = D-fructose(in)</text>
        <dbReference type="Rhea" id="RHEA:60372"/>
        <dbReference type="ChEBI" id="CHEBI:37721"/>
    </reaction>
    <physiologicalReaction direction="left-to-right" evidence="13">
        <dbReference type="Rhea" id="RHEA:60373"/>
    </physiologicalReaction>
</comment>
<keyword evidence="4" id="KW-0813">Transport</keyword>
<comment type="catalytic activity">
    <reaction evidence="9">
        <text>D-glucose(out) = D-glucose(in)</text>
        <dbReference type="Rhea" id="RHEA:60376"/>
        <dbReference type="ChEBI" id="CHEBI:4167"/>
    </reaction>
    <physiologicalReaction direction="left-to-right" evidence="9">
        <dbReference type="Rhea" id="RHEA:60377"/>
    </physiologicalReaction>
</comment>
<feature type="transmembrane region" description="Helical" evidence="15">
    <location>
        <begin position="410"/>
        <end position="429"/>
    </location>
</feature>
<dbReference type="InterPro" id="IPR036259">
    <property type="entry name" value="MFS_trans_sf"/>
</dbReference>
<feature type="transmembrane region" description="Helical" evidence="15">
    <location>
        <begin position="128"/>
        <end position="148"/>
    </location>
</feature>
<dbReference type="PANTHER" id="PTHR48020">
    <property type="entry name" value="PROTON MYO-INOSITOL COTRANSPORTER"/>
    <property type="match status" value="1"/>
</dbReference>
<dbReference type="InterPro" id="IPR005828">
    <property type="entry name" value="MFS_sugar_transport-like"/>
</dbReference>
<dbReference type="PANTHER" id="PTHR48020:SF12">
    <property type="entry name" value="PROTON MYO-INOSITOL COTRANSPORTER"/>
    <property type="match status" value="1"/>
</dbReference>
<evidence type="ECO:0000256" key="11">
    <source>
        <dbReference type="ARBA" id="ARBA00044662"/>
    </source>
</evidence>
<dbReference type="InterPro" id="IPR050814">
    <property type="entry name" value="Myo-inositol_Transporter"/>
</dbReference>
<sequence length="522" mass="56988">MTRLPLDKHMFGPINLFEALFFDAPRNDVTSQSVKQVIRLAIISFVSFGYATGVLSGAGPLIEQNLGLNAFDEDILVSAAIIFAGIAAPLGGFIADLLGRKLTIILSAIICLIGTILSSIALNLYFLIGARCIVGIGIGLSFNTVPLYAAECVLPYMRGLVVEMSDFCIVGGQLMSGIINGTFASLVGYGLAWRISLGFGCIPCFFMLYLVFKAPESPRFLAENDLDAAKIVLATLRDPNQSIDQELQAIQNQIAIETATVQTGVWRSKRVIRALYVGMGLQILNQLTGINTAMFYGGEILEKAGFSTIQSIWGSAGLTLFQIFGVYIALNTIDTRGRRFTGLRSLALIIPSLILVGFAFVLDQTFLVFIFLAFYLASFGSGLSGISYIINAEIYPLRIRGRAYSIGGMFYWIINVIVSIIFPIVADAYGAQYPFWAFAVVAIIGFSFYWFYLPETTDRSLEEIDSFFECEPYPKPWYKTGFFGLEPPPQSGLDTPLVPTTSKSISLNDAPDDNSAANRSVV</sequence>
<dbReference type="AlphaFoldDB" id="A0A7S3NKM8"/>
<evidence type="ECO:0000256" key="2">
    <source>
        <dbReference type="ARBA" id="ARBA00010992"/>
    </source>
</evidence>
<feature type="transmembrane region" description="Helical" evidence="15">
    <location>
        <begin position="308"/>
        <end position="330"/>
    </location>
</feature>
<dbReference type="PROSITE" id="PS00216">
    <property type="entry name" value="SUGAR_TRANSPORT_1"/>
    <property type="match status" value="1"/>
</dbReference>
<feature type="transmembrane region" description="Helical" evidence="15">
    <location>
        <begin position="160"/>
        <end position="179"/>
    </location>
</feature>
<feature type="transmembrane region" description="Helical" evidence="15">
    <location>
        <begin position="37"/>
        <end position="55"/>
    </location>
</feature>
<accession>A0A7S3NKM8</accession>
<feature type="transmembrane region" description="Helical" evidence="15">
    <location>
        <begin position="191"/>
        <end position="212"/>
    </location>
</feature>
<feature type="domain" description="Major facilitator superfamily (MFS) profile" evidence="16">
    <location>
        <begin position="37"/>
        <end position="457"/>
    </location>
</feature>
<evidence type="ECO:0000256" key="7">
    <source>
        <dbReference type="ARBA" id="ARBA00023136"/>
    </source>
</evidence>
<proteinExistence type="inferred from homology"/>
<evidence type="ECO:0000256" key="3">
    <source>
        <dbReference type="ARBA" id="ARBA00011738"/>
    </source>
</evidence>
<evidence type="ECO:0000256" key="4">
    <source>
        <dbReference type="ARBA" id="ARBA00022448"/>
    </source>
</evidence>
<feature type="transmembrane region" description="Helical" evidence="15">
    <location>
        <begin position="274"/>
        <end position="296"/>
    </location>
</feature>
<organism evidence="17">
    <name type="scientific">Aureoumbra lagunensis</name>
    <dbReference type="NCBI Taxonomy" id="44058"/>
    <lineage>
        <taxon>Eukaryota</taxon>
        <taxon>Sar</taxon>
        <taxon>Stramenopiles</taxon>
        <taxon>Ochrophyta</taxon>
        <taxon>Pelagophyceae</taxon>
        <taxon>Pelagomonadales</taxon>
        <taxon>Aureoumbra</taxon>
    </lineage>
</organism>
<evidence type="ECO:0000256" key="6">
    <source>
        <dbReference type="ARBA" id="ARBA00022989"/>
    </source>
</evidence>
<feature type="transmembrane region" description="Helical" evidence="15">
    <location>
        <begin position="75"/>
        <end position="95"/>
    </location>
</feature>
<protein>
    <recommendedName>
        <fullName evidence="14">Hexose transporter 1</fullName>
    </recommendedName>
</protein>
<evidence type="ECO:0000256" key="5">
    <source>
        <dbReference type="ARBA" id="ARBA00022692"/>
    </source>
</evidence>
<name>A0A7S3NKM8_9STRA</name>
<dbReference type="PROSITE" id="PS00217">
    <property type="entry name" value="SUGAR_TRANSPORT_2"/>
    <property type="match status" value="1"/>
</dbReference>
<dbReference type="GO" id="GO:0016020">
    <property type="term" value="C:membrane"/>
    <property type="evidence" value="ECO:0007669"/>
    <property type="project" value="UniProtKB-SubCell"/>
</dbReference>
<evidence type="ECO:0000256" key="14">
    <source>
        <dbReference type="ARBA" id="ARBA00044780"/>
    </source>
</evidence>
<comment type="similarity">
    <text evidence="2">Belongs to the major facilitator superfamily. Sugar transporter (TC 2.A.1.1) family.</text>
</comment>
<keyword evidence="7 15" id="KW-0472">Membrane</keyword>
<comment type="catalytic activity">
    <reaction evidence="12">
        <text>D-glucosamine(out) = D-glucosamine(in)</text>
        <dbReference type="Rhea" id="RHEA:78423"/>
        <dbReference type="ChEBI" id="CHEBI:58723"/>
    </reaction>
    <physiologicalReaction direction="left-to-right" evidence="12">
        <dbReference type="Rhea" id="RHEA:78424"/>
    </physiologicalReaction>
</comment>
<dbReference type="EMBL" id="HBIJ01010290">
    <property type="protein sequence ID" value="CAE0366355.1"/>
    <property type="molecule type" value="Transcribed_RNA"/>
</dbReference>
<comment type="catalytic activity">
    <reaction evidence="10">
        <text>D-xylose(out) = D-xylose(in)</text>
        <dbReference type="Rhea" id="RHEA:78427"/>
        <dbReference type="ChEBI" id="CHEBI:53455"/>
    </reaction>
    <physiologicalReaction direction="left-to-right" evidence="10">
        <dbReference type="Rhea" id="RHEA:78428"/>
    </physiologicalReaction>
</comment>
<feature type="transmembrane region" description="Helical" evidence="15">
    <location>
        <begin position="368"/>
        <end position="390"/>
    </location>
</feature>
<keyword evidence="5 15" id="KW-0812">Transmembrane</keyword>
<feature type="transmembrane region" description="Helical" evidence="15">
    <location>
        <begin position="102"/>
        <end position="122"/>
    </location>
</feature>
<feature type="transmembrane region" description="Helical" evidence="15">
    <location>
        <begin position="435"/>
        <end position="453"/>
    </location>
</feature>
<evidence type="ECO:0000256" key="9">
    <source>
        <dbReference type="ARBA" id="ARBA00044648"/>
    </source>
</evidence>
<dbReference type="PRINTS" id="PR00171">
    <property type="entry name" value="SUGRTRNSPORT"/>
</dbReference>
<comment type="catalytic activity">
    <reaction evidence="11">
        <text>D-mannose(out) = D-mannose(in)</text>
        <dbReference type="Rhea" id="RHEA:78391"/>
        <dbReference type="ChEBI" id="CHEBI:4208"/>
    </reaction>
    <physiologicalReaction direction="left-to-right" evidence="11">
        <dbReference type="Rhea" id="RHEA:78392"/>
    </physiologicalReaction>
</comment>
<evidence type="ECO:0000256" key="1">
    <source>
        <dbReference type="ARBA" id="ARBA00004141"/>
    </source>
</evidence>
<feature type="transmembrane region" description="Helical" evidence="15">
    <location>
        <begin position="342"/>
        <end position="362"/>
    </location>
</feature>
<evidence type="ECO:0000313" key="17">
    <source>
        <dbReference type="EMBL" id="CAE0366355.1"/>
    </source>
</evidence>
<comment type="subunit">
    <text evidence="3">Homodimer.</text>
</comment>
<dbReference type="InterPro" id="IPR003663">
    <property type="entry name" value="Sugar/inositol_transpt"/>
</dbReference>
<dbReference type="PROSITE" id="PS50850">
    <property type="entry name" value="MFS"/>
    <property type="match status" value="1"/>
</dbReference>
<evidence type="ECO:0000256" key="15">
    <source>
        <dbReference type="SAM" id="Phobius"/>
    </source>
</evidence>
<dbReference type="Pfam" id="PF00083">
    <property type="entry name" value="Sugar_tr"/>
    <property type="match status" value="1"/>
</dbReference>
<comment type="subcellular location">
    <subcellularLocation>
        <location evidence="1">Membrane</location>
        <topology evidence="1">Multi-pass membrane protein</topology>
    </subcellularLocation>
</comment>
<evidence type="ECO:0000256" key="8">
    <source>
        <dbReference type="ARBA" id="ARBA00044637"/>
    </source>
</evidence>
<evidence type="ECO:0000259" key="16">
    <source>
        <dbReference type="PROSITE" id="PS50850"/>
    </source>
</evidence>
<gene>
    <name evidence="17" type="ORF">ALAG00032_LOCUS7099</name>
</gene>
<evidence type="ECO:0000256" key="13">
    <source>
        <dbReference type="ARBA" id="ARBA00044710"/>
    </source>
</evidence>
<dbReference type="GO" id="GO:0022857">
    <property type="term" value="F:transmembrane transporter activity"/>
    <property type="evidence" value="ECO:0007669"/>
    <property type="project" value="InterPro"/>
</dbReference>